<sequence>MSFSADGFSRKLEALQETQDSIVKLSQWVLFHHRNLRDIARMWAAFVEKQPRGSSRKQLTLLYLCNDVVQQAKRKRKQEFVDEFASVLPTVFQRVYARLDSPTQGKVDRLISVWQDRVVFDSAQIASFKQAIKQSVSAQPSAAAGPPATAAGSTKLVPELNHLNDLFGQLNKVNTTAQGNLAQFNVQSKQYLPGEDAPNAPSPKVWISKLNTLEKLGEMATTAIKDQQRLKQQIRSQLALMLKTLEEGVSKDDDKLADIASKLQTLDETRQELKQMNSDTDDHKPRPLPTKPSSSSSASASASASADEEDDALPTYEKDSDDDDDDDDDNDNTTNTTGGPASAASTATAAASALATAAPAPGADGESAVAEPESPAFSTAPLSPGGGSDTEGENGSRKRRLSQTPSGGSTPSHKKVAFSEDIEVKEFDQDDGNSDDHADAHDDANADDGQGAGADIMSLLMKLN</sequence>
<feature type="compositionally biased region" description="Acidic residues" evidence="1">
    <location>
        <begin position="319"/>
        <end position="331"/>
    </location>
</feature>
<dbReference type="Gene3D" id="1.25.40.90">
    <property type="match status" value="1"/>
</dbReference>
<gene>
    <name evidence="3" type="ORF">DIURU_002465</name>
</gene>
<feature type="region of interest" description="Disordered" evidence="1">
    <location>
        <begin position="273"/>
        <end position="452"/>
    </location>
</feature>
<dbReference type="OrthoDB" id="10069473at2759"/>
<dbReference type="GO" id="GO:0099122">
    <property type="term" value="F:RNA polymerase II C-terminal domain binding"/>
    <property type="evidence" value="ECO:0007669"/>
    <property type="project" value="InterPro"/>
</dbReference>
<keyword evidence="4" id="KW-1185">Reference proteome</keyword>
<dbReference type="InterPro" id="IPR047883">
    <property type="entry name" value="Rtt103-like_CID"/>
</dbReference>
<dbReference type="PANTHER" id="PTHR12460">
    <property type="entry name" value="CYCLIN-DEPENDENT KINASE INHIBITOR-RELATED PROTEIN"/>
    <property type="match status" value="1"/>
</dbReference>
<protein>
    <recommendedName>
        <fullName evidence="2">CID domain-containing protein</fullName>
    </recommendedName>
</protein>
<dbReference type="RefSeq" id="XP_034012717.1">
    <property type="nucleotide sequence ID" value="XM_034155119.1"/>
</dbReference>
<proteinExistence type="predicted"/>
<organism evidence="3 4">
    <name type="scientific">Diutina rugosa</name>
    <name type="common">Yeast</name>
    <name type="synonym">Candida rugosa</name>
    <dbReference type="NCBI Taxonomy" id="5481"/>
    <lineage>
        <taxon>Eukaryota</taxon>
        <taxon>Fungi</taxon>
        <taxon>Dikarya</taxon>
        <taxon>Ascomycota</taxon>
        <taxon>Saccharomycotina</taxon>
        <taxon>Pichiomycetes</taxon>
        <taxon>Debaryomycetaceae</taxon>
        <taxon>Diutina</taxon>
    </lineage>
</organism>
<dbReference type="PANTHER" id="PTHR12460:SF0">
    <property type="entry name" value="CID DOMAIN-CONTAINING PROTEIN-RELATED"/>
    <property type="match status" value="1"/>
</dbReference>
<dbReference type="Proteomes" id="UP000449547">
    <property type="component" value="Unassembled WGS sequence"/>
</dbReference>
<feature type="compositionally biased region" description="Polar residues" evidence="1">
    <location>
        <begin position="402"/>
        <end position="411"/>
    </location>
</feature>
<dbReference type="VEuPathDB" id="FungiDB:DIURU_002465"/>
<dbReference type="CDD" id="cd17003">
    <property type="entry name" value="CID_Rtt103"/>
    <property type="match status" value="1"/>
</dbReference>
<dbReference type="InterPro" id="IPR008942">
    <property type="entry name" value="ENTH_VHS"/>
</dbReference>
<evidence type="ECO:0000313" key="4">
    <source>
        <dbReference type="Proteomes" id="UP000449547"/>
    </source>
</evidence>
<evidence type="ECO:0000259" key="2">
    <source>
        <dbReference type="PROSITE" id="PS51391"/>
    </source>
</evidence>
<name>A0A642UQ07_DIURU</name>
<dbReference type="PROSITE" id="PS51391">
    <property type="entry name" value="CID"/>
    <property type="match status" value="1"/>
</dbReference>
<dbReference type="InterPro" id="IPR006569">
    <property type="entry name" value="CID_dom"/>
</dbReference>
<dbReference type="SMART" id="SM00582">
    <property type="entry name" value="RPR"/>
    <property type="match status" value="1"/>
</dbReference>
<dbReference type="OMA" id="HYELDIE"/>
<feature type="domain" description="CID" evidence="2">
    <location>
        <begin position="1"/>
        <end position="136"/>
    </location>
</feature>
<dbReference type="Pfam" id="PF04818">
    <property type="entry name" value="CID"/>
    <property type="match status" value="1"/>
</dbReference>
<dbReference type="GeneID" id="54781116"/>
<feature type="compositionally biased region" description="Basic and acidic residues" evidence="1">
    <location>
        <begin position="434"/>
        <end position="444"/>
    </location>
</feature>
<dbReference type="GO" id="GO:0031124">
    <property type="term" value="P:mRNA 3'-end processing"/>
    <property type="evidence" value="ECO:0007669"/>
    <property type="project" value="InterPro"/>
</dbReference>
<dbReference type="EMBL" id="SWFT01000069">
    <property type="protein sequence ID" value="KAA8903303.1"/>
    <property type="molecule type" value="Genomic_DNA"/>
</dbReference>
<feature type="compositionally biased region" description="Low complexity" evidence="1">
    <location>
        <begin position="332"/>
        <end position="363"/>
    </location>
</feature>
<accession>A0A642UQ07</accession>
<dbReference type="AlphaFoldDB" id="A0A642UQ07"/>
<feature type="compositionally biased region" description="Low complexity" evidence="1">
    <location>
        <begin position="293"/>
        <end position="305"/>
    </location>
</feature>
<comment type="caution">
    <text evidence="3">The sequence shown here is derived from an EMBL/GenBank/DDBJ whole genome shotgun (WGS) entry which is preliminary data.</text>
</comment>
<evidence type="ECO:0000313" key="3">
    <source>
        <dbReference type="EMBL" id="KAA8903303.1"/>
    </source>
</evidence>
<reference evidence="3 4" key="1">
    <citation type="submission" date="2019-07" db="EMBL/GenBank/DDBJ databases">
        <title>Genome assembly of two rare yeast pathogens: Diutina rugosa and Trichomonascus ciferrii.</title>
        <authorList>
            <person name="Mixao V."/>
            <person name="Saus E."/>
            <person name="Hansen A."/>
            <person name="Lass-Flor C."/>
            <person name="Gabaldon T."/>
        </authorList>
    </citation>
    <scope>NUCLEOTIDE SEQUENCE [LARGE SCALE GENOMIC DNA]</scope>
    <source>
        <strain evidence="3 4">CBS 613</strain>
    </source>
</reference>
<evidence type="ECO:0000256" key="1">
    <source>
        <dbReference type="SAM" id="MobiDB-lite"/>
    </source>
</evidence>
<dbReference type="SUPFAM" id="SSF48464">
    <property type="entry name" value="ENTH/VHS domain"/>
    <property type="match status" value="1"/>
</dbReference>